<feature type="transmembrane region" description="Helical" evidence="8">
    <location>
        <begin position="212"/>
        <end position="233"/>
    </location>
</feature>
<organism evidence="9 10">
    <name type="scientific">Candidatus Cryptobacteroides faecipullorum</name>
    <dbReference type="NCBI Taxonomy" id="2840764"/>
    <lineage>
        <taxon>Bacteria</taxon>
        <taxon>Pseudomonadati</taxon>
        <taxon>Bacteroidota</taxon>
        <taxon>Bacteroidia</taxon>
        <taxon>Bacteroidales</taxon>
        <taxon>Candidatus Cryptobacteroides</taxon>
    </lineage>
</organism>
<feature type="transmembrane region" description="Helical" evidence="8">
    <location>
        <begin position="262"/>
        <end position="285"/>
    </location>
</feature>
<feature type="transmembrane region" description="Helical" evidence="8">
    <location>
        <begin position="420"/>
        <end position="440"/>
    </location>
</feature>
<name>A0A9D9NAJ7_9BACT</name>
<evidence type="ECO:0000256" key="7">
    <source>
        <dbReference type="ARBA" id="ARBA00023136"/>
    </source>
</evidence>
<evidence type="ECO:0000256" key="5">
    <source>
        <dbReference type="ARBA" id="ARBA00022692"/>
    </source>
</evidence>
<keyword evidence="3" id="KW-0328">Glycosyltransferase</keyword>
<evidence type="ECO:0000256" key="4">
    <source>
        <dbReference type="ARBA" id="ARBA00022679"/>
    </source>
</evidence>
<feature type="transmembrane region" description="Helical" evidence="8">
    <location>
        <begin position="79"/>
        <end position="102"/>
    </location>
</feature>
<keyword evidence="5 8" id="KW-0812">Transmembrane</keyword>
<dbReference type="GO" id="GO:0005886">
    <property type="term" value="C:plasma membrane"/>
    <property type="evidence" value="ECO:0007669"/>
    <property type="project" value="UniProtKB-SubCell"/>
</dbReference>
<evidence type="ECO:0000256" key="2">
    <source>
        <dbReference type="ARBA" id="ARBA00022475"/>
    </source>
</evidence>
<dbReference type="PANTHER" id="PTHR33908:SF3">
    <property type="entry name" value="UNDECAPRENYL PHOSPHATE-ALPHA-4-AMINO-4-DEOXY-L-ARABINOSE ARABINOSYL TRANSFERASE"/>
    <property type="match status" value="1"/>
</dbReference>
<dbReference type="PANTHER" id="PTHR33908">
    <property type="entry name" value="MANNOSYLTRANSFERASE YKCB-RELATED"/>
    <property type="match status" value="1"/>
</dbReference>
<evidence type="ECO:0000256" key="8">
    <source>
        <dbReference type="SAM" id="Phobius"/>
    </source>
</evidence>
<feature type="transmembrane region" description="Helical" evidence="8">
    <location>
        <begin position="123"/>
        <end position="156"/>
    </location>
</feature>
<protein>
    <submittedName>
        <fullName evidence="9">Glycosyltransferase family 39 protein</fullName>
    </submittedName>
</protein>
<reference evidence="9" key="2">
    <citation type="journal article" date="2021" name="PeerJ">
        <title>Extensive microbial diversity within the chicken gut microbiome revealed by metagenomics and culture.</title>
        <authorList>
            <person name="Gilroy R."/>
            <person name="Ravi A."/>
            <person name="Getino M."/>
            <person name="Pursley I."/>
            <person name="Horton D.L."/>
            <person name="Alikhan N.F."/>
            <person name="Baker D."/>
            <person name="Gharbi K."/>
            <person name="Hall N."/>
            <person name="Watson M."/>
            <person name="Adriaenssens E.M."/>
            <person name="Foster-Nyarko E."/>
            <person name="Jarju S."/>
            <person name="Secka A."/>
            <person name="Antonio M."/>
            <person name="Oren A."/>
            <person name="Chaudhuri R.R."/>
            <person name="La Ragione R."/>
            <person name="Hildebrand F."/>
            <person name="Pallen M.J."/>
        </authorList>
    </citation>
    <scope>NUCLEOTIDE SEQUENCE</scope>
    <source>
        <strain evidence="9">B1-15692</strain>
    </source>
</reference>
<feature type="transmembrane region" description="Helical" evidence="8">
    <location>
        <begin position="327"/>
        <end position="343"/>
    </location>
</feature>
<dbReference type="GO" id="GO:0016763">
    <property type="term" value="F:pentosyltransferase activity"/>
    <property type="evidence" value="ECO:0007669"/>
    <property type="project" value="TreeGrafter"/>
</dbReference>
<dbReference type="Proteomes" id="UP000823660">
    <property type="component" value="Unassembled WGS sequence"/>
</dbReference>
<dbReference type="EMBL" id="JADIMH010000012">
    <property type="protein sequence ID" value="MBO8466563.1"/>
    <property type="molecule type" value="Genomic_DNA"/>
</dbReference>
<evidence type="ECO:0000256" key="3">
    <source>
        <dbReference type="ARBA" id="ARBA00022676"/>
    </source>
</evidence>
<feature type="transmembrane region" description="Helical" evidence="8">
    <location>
        <begin position="388"/>
        <end position="413"/>
    </location>
</feature>
<dbReference type="GO" id="GO:0010041">
    <property type="term" value="P:response to iron(III) ion"/>
    <property type="evidence" value="ECO:0007669"/>
    <property type="project" value="TreeGrafter"/>
</dbReference>
<dbReference type="AlphaFoldDB" id="A0A9D9NAJ7"/>
<accession>A0A9D9NAJ7</accession>
<evidence type="ECO:0000256" key="6">
    <source>
        <dbReference type="ARBA" id="ARBA00022989"/>
    </source>
</evidence>
<comment type="subcellular location">
    <subcellularLocation>
        <location evidence="1">Cell membrane</location>
        <topology evidence="1">Multi-pass membrane protein</topology>
    </subcellularLocation>
</comment>
<proteinExistence type="predicted"/>
<feature type="transmembrane region" description="Helical" evidence="8">
    <location>
        <begin position="355"/>
        <end position="376"/>
    </location>
</feature>
<comment type="caution">
    <text evidence="9">The sequence shown here is derived from an EMBL/GenBank/DDBJ whole genome shotgun (WGS) entry which is preliminary data.</text>
</comment>
<keyword evidence="4" id="KW-0808">Transferase</keyword>
<feature type="transmembrane region" description="Helical" evidence="8">
    <location>
        <begin position="176"/>
        <end position="200"/>
    </location>
</feature>
<evidence type="ECO:0000256" key="1">
    <source>
        <dbReference type="ARBA" id="ARBA00004651"/>
    </source>
</evidence>
<feature type="transmembrane region" description="Helical" evidence="8">
    <location>
        <begin position="306"/>
        <end position="321"/>
    </location>
</feature>
<evidence type="ECO:0000313" key="10">
    <source>
        <dbReference type="Proteomes" id="UP000823660"/>
    </source>
</evidence>
<gene>
    <name evidence="9" type="ORF">IAB99_02205</name>
</gene>
<dbReference type="InterPro" id="IPR050297">
    <property type="entry name" value="LipidA_mod_glycosyltrf_83"/>
</dbReference>
<reference evidence="9" key="1">
    <citation type="submission" date="2020-10" db="EMBL/GenBank/DDBJ databases">
        <authorList>
            <person name="Gilroy R."/>
        </authorList>
    </citation>
    <scope>NUCLEOTIDE SEQUENCE</scope>
    <source>
        <strain evidence="9">B1-15692</strain>
    </source>
</reference>
<keyword evidence="6 8" id="KW-1133">Transmembrane helix</keyword>
<keyword evidence="7 8" id="KW-0472">Membrane</keyword>
<dbReference type="GO" id="GO:0009103">
    <property type="term" value="P:lipopolysaccharide biosynthetic process"/>
    <property type="evidence" value="ECO:0007669"/>
    <property type="project" value="UniProtKB-ARBA"/>
</dbReference>
<keyword evidence="2" id="KW-1003">Cell membrane</keyword>
<sequence>MKKFFLRYPAASAAILMFIALAPIMAMRDFTPGNELRYLNIADEALADGHLFTFTNQGEPYADKPPLYFWLMMLLRTVFGRHCMFALSLLSFIPATVIMSVMDRWYASASGDSGFLSRFASSMMLGTSALFLGTSLFLRMDMMMCMFIVLALYSFYKLYTGKGRGKVHGFLLPVCIFLALFAKGPVGLLVPPAAIAVFLAMEGKIRDIGKYLGWKTWGIIAMLCAIWFTGVRIEGGWPYLENLLFHQTVDRAVDAFHHKEPFWYYAVAVSYVFAPYSILLIIVFFSEFGHGISGSGNFCEKSMRRLSVSVTACTFVMLSSFSSKLSIYLLPIFPFMTCLLPLVSGRFRWRAWHTAALMIPASVFVLAGTGGIAILVTHCIPALEMYGFAWSPCVWTALAVLASGGVISMILVLKSRSWQLPVISIATTMLLCTATMSAVLPQANDYIGYRNVCRTAETMASGLPCDTGYVTLSVFRPVNMNVYLHKDITDFGKDVRAYLDSSLGPHVLIVKTSVAVHDPELYDRLLGTVPEQVGEYSLYLMPGSPALRP</sequence>
<evidence type="ECO:0000313" key="9">
    <source>
        <dbReference type="EMBL" id="MBO8466563.1"/>
    </source>
</evidence>